<name>W7QLT1_9ALTE</name>
<dbReference type="GO" id="GO:0035312">
    <property type="term" value="F:5'-3' DNA exonuclease activity"/>
    <property type="evidence" value="ECO:0007669"/>
    <property type="project" value="TreeGrafter"/>
</dbReference>
<accession>W7QLT1</accession>
<dbReference type="eggNOG" id="COG0613">
    <property type="taxonomic scope" value="Bacteria"/>
</dbReference>
<dbReference type="Gene3D" id="1.10.150.650">
    <property type="match status" value="1"/>
</dbReference>
<dbReference type="InterPro" id="IPR004013">
    <property type="entry name" value="PHP_dom"/>
</dbReference>
<dbReference type="InterPro" id="IPR016195">
    <property type="entry name" value="Pol/histidinol_Pase-like"/>
</dbReference>
<dbReference type="PATRIC" id="fig|1328313.3.peg.2180"/>
<dbReference type="OrthoDB" id="9804333at2"/>
<dbReference type="InterPro" id="IPR052018">
    <property type="entry name" value="PHP_domain"/>
</dbReference>
<feature type="domain" description="Polymerase/histidinol phosphatase N-terminal" evidence="1">
    <location>
        <begin position="3"/>
        <end position="70"/>
    </location>
</feature>
<dbReference type="Gene3D" id="3.20.20.140">
    <property type="entry name" value="Metal-dependent hydrolases"/>
    <property type="match status" value="1"/>
</dbReference>
<dbReference type="SMART" id="SM00481">
    <property type="entry name" value="POLIIIAc"/>
    <property type="match status" value="1"/>
</dbReference>
<dbReference type="InterPro" id="IPR003141">
    <property type="entry name" value="Pol/His_phosphatase_N"/>
</dbReference>
<keyword evidence="2" id="KW-0808">Transferase</keyword>
<evidence type="ECO:0000259" key="1">
    <source>
        <dbReference type="SMART" id="SM00481"/>
    </source>
</evidence>
<protein>
    <submittedName>
        <fullName evidence="2">Phosphotransferase domain-containing protein</fullName>
    </submittedName>
</protein>
<proteinExistence type="predicted"/>
<dbReference type="PANTHER" id="PTHR42924:SF3">
    <property type="entry name" value="POLYMERASE_HISTIDINOL PHOSPHATASE N-TERMINAL DOMAIN-CONTAINING PROTEIN"/>
    <property type="match status" value="1"/>
</dbReference>
<evidence type="ECO:0000313" key="2">
    <source>
        <dbReference type="EMBL" id="EWH09902.1"/>
    </source>
</evidence>
<dbReference type="EMBL" id="ARZY01000018">
    <property type="protein sequence ID" value="EWH09902.1"/>
    <property type="molecule type" value="Genomic_DNA"/>
</dbReference>
<dbReference type="GO" id="GO:0016740">
    <property type="term" value="F:transferase activity"/>
    <property type="evidence" value="ECO:0007669"/>
    <property type="project" value="UniProtKB-KW"/>
</dbReference>
<dbReference type="GO" id="GO:0004534">
    <property type="term" value="F:5'-3' RNA exonuclease activity"/>
    <property type="evidence" value="ECO:0007669"/>
    <property type="project" value="TreeGrafter"/>
</dbReference>
<dbReference type="SUPFAM" id="SSF89550">
    <property type="entry name" value="PHP domain-like"/>
    <property type="match status" value="1"/>
</dbReference>
<organism evidence="2 3">
    <name type="scientific">Catenovulum agarivorans DS-2</name>
    <dbReference type="NCBI Taxonomy" id="1328313"/>
    <lineage>
        <taxon>Bacteria</taxon>
        <taxon>Pseudomonadati</taxon>
        <taxon>Pseudomonadota</taxon>
        <taxon>Gammaproteobacteria</taxon>
        <taxon>Alteromonadales</taxon>
        <taxon>Alteromonadaceae</taxon>
        <taxon>Catenovulum</taxon>
    </lineage>
</organism>
<dbReference type="Pfam" id="PF02811">
    <property type="entry name" value="PHP"/>
    <property type="match status" value="1"/>
</dbReference>
<dbReference type="PANTHER" id="PTHR42924">
    <property type="entry name" value="EXONUCLEASE"/>
    <property type="match status" value="1"/>
</dbReference>
<dbReference type="AlphaFoldDB" id="W7QLT1"/>
<evidence type="ECO:0000313" key="3">
    <source>
        <dbReference type="Proteomes" id="UP000019276"/>
    </source>
</evidence>
<keyword evidence="3" id="KW-1185">Reference proteome</keyword>
<dbReference type="CDD" id="cd07438">
    <property type="entry name" value="PHP_HisPPase_AMP"/>
    <property type="match status" value="1"/>
</dbReference>
<dbReference type="Proteomes" id="UP000019276">
    <property type="component" value="Unassembled WGS sequence"/>
</dbReference>
<sequence>MKIDLHSHTKCSDGALTPEELVLRAFNKGVDVLAITDHDTTSALAEARSAIQQHNIPLQLIAGVEISTRWHGFEIHVVGLNIDESNSALKQTLASQIQARDLRAQKIATKLARVIEGYTAESILRRVQAKAQGNSISRVHFAQVILEDGLVSRIQQAFDKYLGRKGKAYAAPEWISIEKAIEVIHAAGGQATLAHPTRYDLKNKWIRKLVDYFAAVNGDAIEVALPRQTNNELIQLATYAQQAKLKSSQGSDFHRVSSYTELGKLLPLPEFCEPVWTDWDLVIPA</sequence>
<comment type="caution">
    <text evidence="2">The sequence shown here is derived from an EMBL/GenBank/DDBJ whole genome shotgun (WGS) entry which is preliminary data.</text>
</comment>
<gene>
    <name evidence="2" type="ORF">DS2_10662</name>
</gene>
<reference evidence="2 3" key="1">
    <citation type="journal article" date="2014" name="Genome Announc.">
        <title>Draft Genome Sequence of the Agar-Degrading Bacterium Catenovulum sp. Strain DS-2, Isolated from Intestines of Haliotis diversicolor.</title>
        <authorList>
            <person name="Shan D."/>
            <person name="Li X."/>
            <person name="Gu Z."/>
            <person name="Wei G."/>
            <person name="Gao Z."/>
            <person name="Shao Z."/>
        </authorList>
    </citation>
    <scope>NUCLEOTIDE SEQUENCE [LARGE SCALE GENOMIC DNA]</scope>
    <source>
        <strain evidence="2 3">DS-2</strain>
    </source>
</reference>
<dbReference type="STRING" id="1328313.DS2_10662"/>
<dbReference type="RefSeq" id="WP_035014751.1">
    <property type="nucleotide sequence ID" value="NZ_ARZY01000018.1"/>
</dbReference>